<comment type="caution">
    <text evidence="1">The sequence shown here is derived from an EMBL/GenBank/DDBJ whole genome shotgun (WGS) entry which is preliminary data.</text>
</comment>
<evidence type="ECO:0000313" key="1">
    <source>
        <dbReference type="EMBL" id="HHI88979.1"/>
    </source>
</evidence>
<protein>
    <submittedName>
        <fullName evidence="1">Uncharacterized protein</fullName>
    </submittedName>
</protein>
<dbReference type="EMBL" id="DROP01000229">
    <property type="protein sequence ID" value="HHI88979.1"/>
    <property type="molecule type" value="Genomic_DNA"/>
</dbReference>
<organism evidence="1">
    <name type="scientific">Hellea balneolensis</name>
    <dbReference type="NCBI Taxonomy" id="287478"/>
    <lineage>
        <taxon>Bacteria</taxon>
        <taxon>Pseudomonadati</taxon>
        <taxon>Pseudomonadota</taxon>
        <taxon>Alphaproteobacteria</taxon>
        <taxon>Maricaulales</taxon>
        <taxon>Robiginitomaculaceae</taxon>
        <taxon>Hellea</taxon>
    </lineage>
</organism>
<gene>
    <name evidence="1" type="ORF">ENK01_03410</name>
</gene>
<sequence length="323" mass="37020">MSDRKLSALCEHILGKARLEEADVRALRREVFEDGQISINEADQLFRINHLPHKPESWDRLFVEAITHFLVRQTMPYGYVDRANAAWLMARIDHDGVVETQTELELLLYILEQAKSAPEELEVYALDQVIRAVVIGRGAVAHGRELKPGVIGKAEVDLLRRILYANAGEGGVGISRHEAEKLFELNDALEDADNDESWQFLFVRAIANHLMMLAAWQAPDRDEALRRERWLEQKEGRFIMPSFKGFGAAFKSMFKEEDGPTYSILEQGQLQQAEKITDTEARWLIERLNRDGRLSTNEKALLQFLKQECPDLHENLKPYIQAA</sequence>
<reference evidence="1" key="1">
    <citation type="journal article" date="2020" name="mSystems">
        <title>Genome- and Community-Level Interaction Insights into Carbon Utilization and Element Cycling Functions of Hydrothermarchaeota in Hydrothermal Sediment.</title>
        <authorList>
            <person name="Zhou Z."/>
            <person name="Liu Y."/>
            <person name="Xu W."/>
            <person name="Pan J."/>
            <person name="Luo Z.H."/>
            <person name="Li M."/>
        </authorList>
    </citation>
    <scope>NUCLEOTIDE SEQUENCE [LARGE SCALE GENOMIC DNA]</scope>
    <source>
        <strain evidence="1">HyVt-538</strain>
    </source>
</reference>
<dbReference type="AlphaFoldDB" id="A0A7V5U1C2"/>
<name>A0A7V5U1C2_9PROT</name>
<proteinExistence type="predicted"/>
<dbReference type="Proteomes" id="UP000885806">
    <property type="component" value="Unassembled WGS sequence"/>
</dbReference>
<accession>A0A7V5U1C2</accession>